<accession>A0A1V9ZY48</accession>
<dbReference type="Proteomes" id="UP000243217">
    <property type="component" value="Unassembled WGS sequence"/>
</dbReference>
<keyword evidence="2" id="KW-1185">Reference proteome</keyword>
<evidence type="ECO:0000313" key="1">
    <source>
        <dbReference type="EMBL" id="OQS02936.1"/>
    </source>
</evidence>
<dbReference type="EMBL" id="JNBS01001055">
    <property type="protein sequence ID" value="OQS02936.1"/>
    <property type="molecule type" value="Genomic_DNA"/>
</dbReference>
<reference evidence="1 2" key="1">
    <citation type="journal article" date="2014" name="Genome Biol. Evol.">
        <title>The secreted proteins of Achlya hypogyna and Thraustotheca clavata identify the ancestral oomycete secretome and reveal gene acquisitions by horizontal gene transfer.</title>
        <authorList>
            <person name="Misner I."/>
            <person name="Blouin N."/>
            <person name="Leonard G."/>
            <person name="Richards T.A."/>
            <person name="Lane C.E."/>
        </authorList>
    </citation>
    <scope>NUCLEOTIDE SEQUENCE [LARGE SCALE GENOMIC DNA]</scope>
    <source>
        <strain evidence="1 2">ATCC 34112</strain>
    </source>
</reference>
<sequence length="383" mass="43769">MDKSLSFWRRKRILTQEVLQALGKTTPSDDCVYKQELLKFQNLINHIRSTLRELENYRSQLKAYCTACSALAGEVVCLNVPCRLNEMSLTQPETLAAALRQVDVSRMMKNQYHSVDDTIAGAIRSLGIKLADLESYSKEIKARASAKLEYDSYPRDTKDPKLQCKQQAARTRFEDATRTMLRIFAKYHVARDSFLSGELEMIRQALFDFFQHAAESMAMTFNIEKLDIAPQEENIYQELLEKSNLLAKEELNEQEIPECIAQKNTCLRRPKLPSLPECHAVVAKYARRRTSLGPPSPPKVCRTASILLAAAPLDDTTEGFFPNEFQCNNQDDEEAFCTIYLNEKDHCMPENIVERGSSQSFVPFHYHTTLTKSSTNQQRISTE</sequence>
<organism evidence="1 2">
    <name type="scientific">Thraustotheca clavata</name>
    <dbReference type="NCBI Taxonomy" id="74557"/>
    <lineage>
        <taxon>Eukaryota</taxon>
        <taxon>Sar</taxon>
        <taxon>Stramenopiles</taxon>
        <taxon>Oomycota</taxon>
        <taxon>Saprolegniomycetes</taxon>
        <taxon>Saprolegniales</taxon>
        <taxon>Achlyaceae</taxon>
        <taxon>Thraustotheca</taxon>
    </lineage>
</organism>
<gene>
    <name evidence="1" type="ORF">THRCLA_04741</name>
</gene>
<dbReference type="Gene3D" id="1.20.1270.60">
    <property type="entry name" value="Arfaptin homology (AH) domain/BAR domain"/>
    <property type="match status" value="1"/>
</dbReference>
<comment type="caution">
    <text evidence="1">The sequence shown here is derived from an EMBL/GenBank/DDBJ whole genome shotgun (WGS) entry which is preliminary data.</text>
</comment>
<dbReference type="AlphaFoldDB" id="A0A1V9ZY48"/>
<evidence type="ECO:0000313" key="2">
    <source>
        <dbReference type="Proteomes" id="UP000243217"/>
    </source>
</evidence>
<dbReference type="SUPFAM" id="SSF103657">
    <property type="entry name" value="BAR/IMD domain-like"/>
    <property type="match status" value="1"/>
</dbReference>
<proteinExistence type="predicted"/>
<dbReference type="OrthoDB" id="74557at2759"/>
<evidence type="ECO:0008006" key="3">
    <source>
        <dbReference type="Google" id="ProtNLM"/>
    </source>
</evidence>
<dbReference type="InterPro" id="IPR027267">
    <property type="entry name" value="AH/BAR_dom_sf"/>
</dbReference>
<name>A0A1V9ZY48_9STRA</name>
<protein>
    <recommendedName>
        <fullName evidence="3">BAR domain-containing protein</fullName>
    </recommendedName>
</protein>